<organism evidence="3">
    <name type="scientific">Gongylonema pulchrum</name>
    <dbReference type="NCBI Taxonomy" id="637853"/>
    <lineage>
        <taxon>Eukaryota</taxon>
        <taxon>Metazoa</taxon>
        <taxon>Ecdysozoa</taxon>
        <taxon>Nematoda</taxon>
        <taxon>Chromadorea</taxon>
        <taxon>Rhabditida</taxon>
        <taxon>Spirurina</taxon>
        <taxon>Spiruromorpha</taxon>
        <taxon>Spiruroidea</taxon>
        <taxon>Gongylonematidae</taxon>
        <taxon>Gongylonema</taxon>
    </lineage>
</organism>
<dbReference type="AlphaFoldDB" id="A0A183DCS9"/>
<proteinExistence type="predicted"/>
<evidence type="ECO:0000313" key="2">
    <source>
        <dbReference type="Proteomes" id="UP000271098"/>
    </source>
</evidence>
<evidence type="ECO:0000313" key="1">
    <source>
        <dbReference type="EMBL" id="VDK55019.1"/>
    </source>
</evidence>
<name>A0A183DCS9_9BILA</name>
<accession>A0A183DCS9</accession>
<reference evidence="1 2" key="2">
    <citation type="submission" date="2018-11" db="EMBL/GenBank/DDBJ databases">
        <authorList>
            <consortium name="Pathogen Informatics"/>
        </authorList>
    </citation>
    <scope>NUCLEOTIDE SEQUENCE [LARGE SCALE GENOMIC DNA]</scope>
</reference>
<reference evidence="3" key="1">
    <citation type="submission" date="2016-06" db="UniProtKB">
        <authorList>
            <consortium name="WormBaseParasite"/>
        </authorList>
    </citation>
    <scope>IDENTIFICATION</scope>
</reference>
<dbReference type="WBParaSite" id="GPUH_0000652901-mRNA-1">
    <property type="protein sequence ID" value="GPUH_0000652901-mRNA-1"/>
    <property type="gene ID" value="GPUH_0000652901"/>
</dbReference>
<keyword evidence="2" id="KW-1185">Reference proteome</keyword>
<dbReference type="Proteomes" id="UP000271098">
    <property type="component" value="Unassembled WGS sequence"/>
</dbReference>
<evidence type="ECO:0000313" key="3">
    <source>
        <dbReference type="WBParaSite" id="GPUH_0000652901-mRNA-1"/>
    </source>
</evidence>
<dbReference type="OrthoDB" id="6365737at2759"/>
<sequence length="45" mass="5230">MTFQGRVRLPCEAHPRRINLMDTRFCPKLGCNSDRLIELDVSSPR</sequence>
<dbReference type="EMBL" id="UYRT01015456">
    <property type="protein sequence ID" value="VDK55019.1"/>
    <property type="molecule type" value="Genomic_DNA"/>
</dbReference>
<gene>
    <name evidence="1" type="ORF">GPUH_LOCUS6520</name>
</gene>
<protein>
    <submittedName>
        <fullName evidence="1 3">Uncharacterized protein</fullName>
    </submittedName>
</protein>